<feature type="compositionally biased region" description="Basic and acidic residues" evidence="1">
    <location>
        <begin position="50"/>
        <end position="61"/>
    </location>
</feature>
<feature type="region of interest" description="Disordered" evidence="1">
    <location>
        <begin position="1"/>
        <end position="101"/>
    </location>
</feature>
<comment type="caution">
    <text evidence="2">The sequence shown here is derived from an EMBL/GenBank/DDBJ whole genome shotgun (WGS) entry which is preliminary data.</text>
</comment>
<dbReference type="AlphaFoldDB" id="A0A9D4DCP3"/>
<gene>
    <name evidence="2" type="ORF">DPMN_049017</name>
</gene>
<sequence length="215" mass="24467">MAEQQVQTRKEKAARISIENIHEHEDSEQNDVLSLDQDSAEEFSVFESDDIPRNRSKEKKNGNTLKSAVKKVTSKDASGGRKHSCTKKPQKKGKSTSNPSCMVQIDLNNLSSSNLKLLMEKLGLSQTDYSNDCYYDDYDEYENETEWDENVDIHNAPNLHVQVENNNESEDDIGINYSVIPKVKDMSKKLMTDLLVIKVIKKITLMMKMNGSCQK</sequence>
<proteinExistence type="predicted"/>
<evidence type="ECO:0000256" key="1">
    <source>
        <dbReference type="SAM" id="MobiDB-lite"/>
    </source>
</evidence>
<feature type="compositionally biased region" description="Basic residues" evidence="1">
    <location>
        <begin position="80"/>
        <end position="94"/>
    </location>
</feature>
<accession>A0A9D4DCP3</accession>
<evidence type="ECO:0000313" key="2">
    <source>
        <dbReference type="EMBL" id="KAH3742279.1"/>
    </source>
</evidence>
<dbReference type="EMBL" id="JAIWYP010000011">
    <property type="protein sequence ID" value="KAH3742279.1"/>
    <property type="molecule type" value="Genomic_DNA"/>
</dbReference>
<evidence type="ECO:0000313" key="3">
    <source>
        <dbReference type="Proteomes" id="UP000828390"/>
    </source>
</evidence>
<reference evidence="2" key="2">
    <citation type="submission" date="2020-11" db="EMBL/GenBank/DDBJ databases">
        <authorList>
            <person name="McCartney M.A."/>
            <person name="Auch B."/>
            <person name="Kono T."/>
            <person name="Mallez S."/>
            <person name="Becker A."/>
            <person name="Gohl D.M."/>
            <person name="Silverstein K.A.T."/>
            <person name="Koren S."/>
            <person name="Bechman K.B."/>
            <person name="Herman A."/>
            <person name="Abrahante J.E."/>
            <person name="Garbe J."/>
        </authorList>
    </citation>
    <scope>NUCLEOTIDE SEQUENCE</scope>
    <source>
        <strain evidence="2">Duluth1</strain>
        <tissue evidence="2">Whole animal</tissue>
    </source>
</reference>
<dbReference type="Proteomes" id="UP000828390">
    <property type="component" value="Unassembled WGS sequence"/>
</dbReference>
<name>A0A9D4DCP3_DREPO</name>
<organism evidence="2 3">
    <name type="scientific">Dreissena polymorpha</name>
    <name type="common">Zebra mussel</name>
    <name type="synonym">Mytilus polymorpha</name>
    <dbReference type="NCBI Taxonomy" id="45954"/>
    <lineage>
        <taxon>Eukaryota</taxon>
        <taxon>Metazoa</taxon>
        <taxon>Spiralia</taxon>
        <taxon>Lophotrochozoa</taxon>
        <taxon>Mollusca</taxon>
        <taxon>Bivalvia</taxon>
        <taxon>Autobranchia</taxon>
        <taxon>Heteroconchia</taxon>
        <taxon>Euheterodonta</taxon>
        <taxon>Imparidentia</taxon>
        <taxon>Neoheterodontei</taxon>
        <taxon>Myida</taxon>
        <taxon>Dreissenoidea</taxon>
        <taxon>Dreissenidae</taxon>
        <taxon>Dreissena</taxon>
    </lineage>
</organism>
<protein>
    <submittedName>
        <fullName evidence="2">Uncharacterized protein</fullName>
    </submittedName>
</protein>
<feature type="compositionally biased region" description="Basic and acidic residues" evidence="1">
    <location>
        <begin position="8"/>
        <end position="27"/>
    </location>
</feature>
<keyword evidence="3" id="KW-1185">Reference proteome</keyword>
<reference evidence="2" key="1">
    <citation type="journal article" date="2019" name="bioRxiv">
        <title>The Genome of the Zebra Mussel, Dreissena polymorpha: A Resource for Invasive Species Research.</title>
        <authorList>
            <person name="McCartney M.A."/>
            <person name="Auch B."/>
            <person name="Kono T."/>
            <person name="Mallez S."/>
            <person name="Zhang Y."/>
            <person name="Obille A."/>
            <person name="Becker A."/>
            <person name="Abrahante J.E."/>
            <person name="Garbe J."/>
            <person name="Badalamenti J.P."/>
            <person name="Herman A."/>
            <person name="Mangelson H."/>
            <person name="Liachko I."/>
            <person name="Sullivan S."/>
            <person name="Sone E.D."/>
            <person name="Koren S."/>
            <person name="Silverstein K.A.T."/>
            <person name="Beckman K.B."/>
            <person name="Gohl D.M."/>
        </authorList>
    </citation>
    <scope>NUCLEOTIDE SEQUENCE</scope>
    <source>
        <strain evidence="2">Duluth1</strain>
        <tissue evidence="2">Whole animal</tissue>
    </source>
</reference>